<gene>
    <name evidence="1" type="ORF">FWILDA_LOCUS16733</name>
</gene>
<feature type="non-terminal residue" evidence="1">
    <location>
        <position position="128"/>
    </location>
</feature>
<evidence type="ECO:0000313" key="2">
    <source>
        <dbReference type="Proteomes" id="UP001153678"/>
    </source>
</evidence>
<accession>A0A9W4T6D9</accession>
<comment type="caution">
    <text evidence="1">The sequence shown here is derived from an EMBL/GenBank/DDBJ whole genome shotgun (WGS) entry which is preliminary data.</text>
</comment>
<dbReference type="EMBL" id="CAMKVN010011375">
    <property type="protein sequence ID" value="CAI2194750.1"/>
    <property type="molecule type" value="Genomic_DNA"/>
</dbReference>
<dbReference type="AlphaFoldDB" id="A0A9W4T6D9"/>
<organism evidence="1 2">
    <name type="scientific">Funneliformis geosporum</name>
    <dbReference type="NCBI Taxonomy" id="1117311"/>
    <lineage>
        <taxon>Eukaryota</taxon>
        <taxon>Fungi</taxon>
        <taxon>Fungi incertae sedis</taxon>
        <taxon>Mucoromycota</taxon>
        <taxon>Glomeromycotina</taxon>
        <taxon>Glomeromycetes</taxon>
        <taxon>Glomerales</taxon>
        <taxon>Glomeraceae</taxon>
        <taxon>Funneliformis</taxon>
    </lineage>
</organism>
<reference evidence="1" key="1">
    <citation type="submission" date="2022-08" db="EMBL/GenBank/DDBJ databases">
        <authorList>
            <person name="Kallberg Y."/>
            <person name="Tangrot J."/>
            <person name="Rosling A."/>
        </authorList>
    </citation>
    <scope>NUCLEOTIDE SEQUENCE</scope>
    <source>
        <strain evidence="1">Wild A</strain>
    </source>
</reference>
<name>A0A9W4T6D9_9GLOM</name>
<evidence type="ECO:0000313" key="1">
    <source>
        <dbReference type="EMBL" id="CAI2194750.1"/>
    </source>
</evidence>
<dbReference type="Proteomes" id="UP001153678">
    <property type="component" value="Unassembled WGS sequence"/>
</dbReference>
<sequence>YPDVNPCLLCGKEIYSALNSPYKEFTLALCKYIFHQKYLEKYLVNDTTSKQVNLGDKIPIDETSDVYFRCPKHFETIPHYILKCLTLSPNVSGHIPKISHDNTDETDIILMNELGILVERNKVHIRLL</sequence>
<proteinExistence type="predicted"/>
<protein>
    <submittedName>
        <fullName evidence="1">938_t:CDS:1</fullName>
    </submittedName>
</protein>
<keyword evidence="2" id="KW-1185">Reference proteome</keyword>